<dbReference type="InterPro" id="IPR035892">
    <property type="entry name" value="C2_domain_sf"/>
</dbReference>
<protein>
    <submittedName>
        <fullName evidence="3">E3 ubiquitin-protein ligase HW2</fullName>
    </submittedName>
</protein>
<feature type="domain" description="E3 ubiquitin-protein ligase HECW1/2 N-terminal" evidence="2">
    <location>
        <begin position="87"/>
        <end position="205"/>
    </location>
</feature>
<dbReference type="Gene3D" id="2.60.40.2840">
    <property type="match status" value="1"/>
</dbReference>
<dbReference type="InterPro" id="IPR032348">
    <property type="entry name" value="HECW_N"/>
</dbReference>
<name>A0AAV9RYM0_9TELE</name>
<feature type="region of interest" description="Disordered" evidence="1">
    <location>
        <begin position="1"/>
        <end position="100"/>
    </location>
</feature>
<dbReference type="FunFam" id="2.60.40.2840:FF:000001">
    <property type="entry name" value="E3 ubiquitin-protein ligase HECW2 isoform X1"/>
    <property type="match status" value="1"/>
</dbReference>
<evidence type="ECO:0000259" key="2">
    <source>
        <dbReference type="Pfam" id="PF16562"/>
    </source>
</evidence>
<comment type="caution">
    <text evidence="3">The sequence shown here is derived from an EMBL/GenBank/DDBJ whole genome shotgun (WGS) entry which is preliminary data.</text>
</comment>
<dbReference type="Proteomes" id="UP001311232">
    <property type="component" value="Unassembled WGS sequence"/>
</dbReference>
<dbReference type="SUPFAM" id="SSF49562">
    <property type="entry name" value="C2 domain (Calcium/lipid-binding domain, CaLB)"/>
    <property type="match status" value="1"/>
</dbReference>
<feature type="compositionally biased region" description="Low complexity" evidence="1">
    <location>
        <begin position="56"/>
        <end position="71"/>
    </location>
</feature>
<sequence>MAAAATASASSSSQPLPTSSAPNGSAREHLLAVRRRVPHSRPYTVGPDNLGSLQVTTGSSSSTSSTTSSSTVPSVAQLESPGVGLQRANSDTDLVTSESRSSLTASTYQLTLGQGHLVISWDIKEEVDATDWIGLYHIDETSVANVWESKNRGINGTQKGQVLWRLEPEPYFMETETKICFKYYHGVSGALRATTPCITVKNPGVPVRTEGQVEDQSGSEHCRKLVSFTLSDIRAVGLKKGMFFNPDPYLKMSIQPGKRSGLPKFTHHGQERRSTIIANTINPVWHGEATPTPLVTTTTTTTKAPPPVFVVAATVIEPFVEELYDKDSQQFKALEIKVITVYDIIYRQKFGILFIRSYIIAFRPAIARLRMNATEAEVGVEFNQSTPAENIPKAEAVKEALVQAVSNPNITFNISFEVGSIQITRK</sequence>
<proteinExistence type="predicted"/>
<accession>A0AAV9RYM0</accession>
<evidence type="ECO:0000256" key="1">
    <source>
        <dbReference type="SAM" id="MobiDB-lite"/>
    </source>
</evidence>
<dbReference type="AlphaFoldDB" id="A0AAV9RYM0"/>
<organism evidence="3 4">
    <name type="scientific">Crenichthys baileyi</name>
    <name type="common">White River springfish</name>
    <dbReference type="NCBI Taxonomy" id="28760"/>
    <lineage>
        <taxon>Eukaryota</taxon>
        <taxon>Metazoa</taxon>
        <taxon>Chordata</taxon>
        <taxon>Craniata</taxon>
        <taxon>Vertebrata</taxon>
        <taxon>Euteleostomi</taxon>
        <taxon>Actinopterygii</taxon>
        <taxon>Neopterygii</taxon>
        <taxon>Teleostei</taxon>
        <taxon>Neoteleostei</taxon>
        <taxon>Acanthomorphata</taxon>
        <taxon>Ovalentaria</taxon>
        <taxon>Atherinomorphae</taxon>
        <taxon>Cyprinodontiformes</taxon>
        <taxon>Goodeidae</taxon>
        <taxon>Crenichthys</taxon>
    </lineage>
</organism>
<reference evidence="3 4" key="1">
    <citation type="submission" date="2021-06" db="EMBL/GenBank/DDBJ databases">
        <authorList>
            <person name="Palmer J.M."/>
        </authorList>
    </citation>
    <scope>NUCLEOTIDE SEQUENCE [LARGE SCALE GENOMIC DNA]</scope>
    <source>
        <strain evidence="3 4">MEX-2019</strain>
        <tissue evidence="3">Muscle</tissue>
    </source>
</reference>
<keyword evidence="4" id="KW-1185">Reference proteome</keyword>
<dbReference type="Pfam" id="PF16562">
    <property type="entry name" value="HECW_N"/>
    <property type="match status" value="1"/>
</dbReference>
<dbReference type="InterPro" id="IPR036364">
    <property type="entry name" value="SEA_dom_sf"/>
</dbReference>
<evidence type="ECO:0000313" key="4">
    <source>
        <dbReference type="Proteomes" id="UP001311232"/>
    </source>
</evidence>
<dbReference type="EMBL" id="JAHHUM010001182">
    <property type="protein sequence ID" value="KAK5613923.1"/>
    <property type="molecule type" value="Genomic_DNA"/>
</dbReference>
<evidence type="ECO:0000313" key="3">
    <source>
        <dbReference type="EMBL" id="KAK5613923.1"/>
    </source>
</evidence>
<feature type="compositionally biased region" description="Polar residues" evidence="1">
    <location>
        <begin position="87"/>
        <end position="100"/>
    </location>
</feature>
<gene>
    <name evidence="3" type="primary">HECW2_2</name>
    <name evidence="3" type="ORF">CRENBAI_014372</name>
</gene>
<dbReference type="Gene3D" id="3.30.70.960">
    <property type="entry name" value="SEA domain"/>
    <property type="match status" value="1"/>
</dbReference>
<feature type="compositionally biased region" description="Low complexity" evidence="1">
    <location>
        <begin position="1"/>
        <end position="22"/>
    </location>
</feature>